<evidence type="ECO:0000313" key="11">
    <source>
        <dbReference type="EMBL" id="QCP48905.1"/>
    </source>
</evidence>
<comment type="cofactor">
    <cofactor evidence="9">
        <name>Zn(2+)</name>
        <dbReference type="ChEBI" id="CHEBI:29105"/>
    </cofactor>
    <text evidence="9">Binds 1 zinc ion per subunit.</text>
</comment>
<dbReference type="GO" id="GO:0003677">
    <property type="term" value="F:DNA binding"/>
    <property type="evidence" value="ECO:0007669"/>
    <property type="project" value="UniProtKB-UniRule"/>
</dbReference>
<evidence type="ECO:0000256" key="4">
    <source>
        <dbReference type="ARBA" id="ARBA00022833"/>
    </source>
</evidence>
<proteinExistence type="inferred from homology"/>
<evidence type="ECO:0000256" key="5">
    <source>
        <dbReference type="ARBA" id="ARBA00023015"/>
    </source>
</evidence>
<keyword evidence="7 9" id="KW-0010">Activator</keyword>
<dbReference type="Pfam" id="PF05280">
    <property type="entry name" value="FlhC"/>
    <property type="match status" value="1"/>
</dbReference>
<feature type="binding site" evidence="9">
    <location>
        <position position="147"/>
    </location>
    <ligand>
        <name>Zn(2+)</name>
        <dbReference type="ChEBI" id="CHEBI:29105"/>
    </ligand>
</feature>
<dbReference type="HAMAP" id="MF_01891">
    <property type="entry name" value="FhlC"/>
    <property type="match status" value="1"/>
</dbReference>
<evidence type="ECO:0000256" key="1">
    <source>
        <dbReference type="ARBA" id="ARBA00022490"/>
    </source>
</evidence>
<keyword evidence="12" id="KW-1185">Reference proteome</keyword>
<evidence type="ECO:0000256" key="6">
    <source>
        <dbReference type="ARBA" id="ARBA00023125"/>
    </source>
</evidence>
<keyword evidence="3 9" id="KW-1005">Bacterial flagellum biogenesis</keyword>
<feature type="binding site" evidence="9">
    <location>
        <position position="164"/>
    </location>
    <ligand>
        <name>Zn(2+)</name>
        <dbReference type="ChEBI" id="CHEBI:29105"/>
    </ligand>
</feature>
<dbReference type="GO" id="GO:0044781">
    <property type="term" value="P:bacterial-type flagellum organization"/>
    <property type="evidence" value="ECO:0007669"/>
    <property type="project" value="UniProtKB-KW"/>
</dbReference>
<evidence type="ECO:0000256" key="3">
    <source>
        <dbReference type="ARBA" id="ARBA00022795"/>
    </source>
</evidence>
<evidence type="ECO:0000256" key="8">
    <source>
        <dbReference type="ARBA" id="ARBA00023163"/>
    </source>
</evidence>
<comment type="function">
    <text evidence="9">Functions in complex with FlhD as a master transcriptional regulator that regulates transcription of several flagellar and non-flagellar operons by binding to their promoter region. Activates expression of class 2 flagellar genes, including fliA, which is a flagellum-specific sigma factor that turns on the class 3 genes. Also regulates genes whose products function in a variety of physiological pathways.</text>
</comment>
<dbReference type="KEGG" id="tvl:FAZ95_06730"/>
<evidence type="ECO:0000256" key="9">
    <source>
        <dbReference type="HAMAP-Rule" id="MF_01891"/>
    </source>
</evidence>
<dbReference type="Proteomes" id="UP000298656">
    <property type="component" value="Chromosome 1"/>
</dbReference>
<organism evidence="11 12">
    <name type="scientific">Trinickia violacea</name>
    <dbReference type="NCBI Taxonomy" id="2571746"/>
    <lineage>
        <taxon>Bacteria</taxon>
        <taxon>Pseudomonadati</taxon>
        <taxon>Pseudomonadota</taxon>
        <taxon>Betaproteobacteria</taxon>
        <taxon>Burkholderiales</taxon>
        <taxon>Burkholderiaceae</taxon>
        <taxon>Trinickia</taxon>
    </lineage>
</organism>
<evidence type="ECO:0000313" key="12">
    <source>
        <dbReference type="Proteomes" id="UP000298656"/>
    </source>
</evidence>
<evidence type="ECO:0000256" key="7">
    <source>
        <dbReference type="ARBA" id="ARBA00023159"/>
    </source>
</evidence>
<accession>A0A4P8IN08</accession>
<dbReference type="GO" id="GO:0008270">
    <property type="term" value="F:zinc ion binding"/>
    <property type="evidence" value="ECO:0007669"/>
    <property type="project" value="UniProtKB-UniRule"/>
</dbReference>
<protein>
    <recommendedName>
        <fullName evidence="9 10">Flagellar transcriptional regulator FlhC</fullName>
    </recommendedName>
</protein>
<reference evidence="11 12" key="1">
    <citation type="submission" date="2019-05" db="EMBL/GenBank/DDBJ databases">
        <title>Burkholderia sp. DHOD12, isolated from subtropical forest soil.</title>
        <authorList>
            <person name="Gao Z.-H."/>
            <person name="Qiu L.-H."/>
        </authorList>
    </citation>
    <scope>NUCLEOTIDE SEQUENCE [LARGE SCALE GENOMIC DNA]</scope>
    <source>
        <strain evidence="11 12">DHOD12</strain>
    </source>
</reference>
<feature type="binding site" evidence="9">
    <location>
        <position position="144"/>
    </location>
    <ligand>
        <name>Zn(2+)</name>
        <dbReference type="ChEBI" id="CHEBI:29105"/>
    </ligand>
</feature>
<gene>
    <name evidence="9 11" type="primary">flhC</name>
    <name evidence="11" type="ORF">FAZ95_06730</name>
</gene>
<keyword evidence="11" id="KW-0969">Cilium</keyword>
<comment type="subcellular location">
    <subcellularLocation>
        <location evidence="9 10">Cytoplasm</location>
    </subcellularLocation>
</comment>
<dbReference type="AlphaFoldDB" id="A0A4P8IN08"/>
<feature type="binding site" evidence="9">
    <location>
        <position position="167"/>
    </location>
    <ligand>
        <name>Zn(2+)</name>
        <dbReference type="ChEBI" id="CHEBI:29105"/>
    </ligand>
</feature>
<keyword evidence="4 9" id="KW-0862">Zinc</keyword>
<name>A0A4P8IN08_9BURK</name>
<dbReference type="OrthoDB" id="5570801at2"/>
<keyword evidence="5 9" id="KW-0805">Transcription regulation</keyword>
<dbReference type="EMBL" id="CP040077">
    <property type="protein sequence ID" value="QCP48905.1"/>
    <property type="molecule type" value="Genomic_DNA"/>
</dbReference>
<dbReference type="GO" id="GO:0045893">
    <property type="term" value="P:positive regulation of DNA-templated transcription"/>
    <property type="evidence" value="ECO:0007669"/>
    <property type="project" value="InterPro"/>
</dbReference>
<dbReference type="GO" id="GO:0005737">
    <property type="term" value="C:cytoplasm"/>
    <property type="evidence" value="ECO:0007669"/>
    <property type="project" value="UniProtKB-SubCell"/>
</dbReference>
<evidence type="ECO:0000256" key="10">
    <source>
        <dbReference type="PIRNR" id="PIRNR003159"/>
    </source>
</evidence>
<dbReference type="InterPro" id="IPR007944">
    <property type="entry name" value="FlhC"/>
</dbReference>
<comment type="subunit">
    <text evidence="9">Heterohexamer composed of two FlhC and four FlhD subunits. Each FlhC binds a FlhD dimer, forming a heterotrimer, and a hexamer assembles by dimerization of two heterotrimers.</text>
</comment>
<dbReference type="PIRSF" id="PIRSF003159">
    <property type="entry name" value="FlhC"/>
    <property type="match status" value="1"/>
</dbReference>
<keyword evidence="8 9" id="KW-0804">Transcription</keyword>
<keyword evidence="1 9" id="KW-0963">Cytoplasm</keyword>
<keyword evidence="6 9" id="KW-0238">DNA-binding</keyword>
<sequence length="191" mass="21266">MKPSAANAAKKSVAEDAQQVLRAIELIELGARMQVLETELTLPRERMIRLYHELKGKAPPRGLLPSSADWYMTWLANIHSSLFYNAYLFMRHDAGETHLDALTKAYRVYVEHCRTAGAERLLDLTRAWTLVRFFGADIVQMAPCSRCRGKFVAYKYDLCDGMVCGACCPPPRAGKTSKAAAARAAETPEIA</sequence>
<comment type="similarity">
    <text evidence="9 10">Belongs to the FlhC family.</text>
</comment>
<keyword evidence="11" id="KW-0966">Cell projection</keyword>
<keyword evidence="2 9" id="KW-0479">Metal-binding</keyword>
<dbReference type="GO" id="GO:1902208">
    <property type="term" value="P:regulation of bacterial-type flagellum assembly"/>
    <property type="evidence" value="ECO:0007669"/>
    <property type="project" value="UniProtKB-UniRule"/>
</dbReference>
<evidence type="ECO:0000256" key="2">
    <source>
        <dbReference type="ARBA" id="ARBA00022723"/>
    </source>
</evidence>
<keyword evidence="11" id="KW-0282">Flagellum</keyword>
<dbReference type="RefSeq" id="WP_137331736.1">
    <property type="nucleotide sequence ID" value="NZ_CP040077.1"/>
</dbReference>
<dbReference type="SUPFAM" id="SSF160930">
    <property type="entry name" value="FlhC-like"/>
    <property type="match status" value="1"/>
</dbReference>
<dbReference type="NCBIfam" id="NF009365">
    <property type="entry name" value="PRK12722.1"/>
    <property type="match status" value="1"/>
</dbReference>